<evidence type="ECO:0000313" key="1">
    <source>
        <dbReference type="EMBL" id="SVA47458.1"/>
    </source>
</evidence>
<organism evidence="1">
    <name type="scientific">marine metagenome</name>
    <dbReference type="NCBI Taxonomy" id="408172"/>
    <lineage>
        <taxon>unclassified sequences</taxon>
        <taxon>metagenomes</taxon>
        <taxon>ecological metagenomes</taxon>
    </lineage>
</organism>
<reference evidence="1" key="1">
    <citation type="submission" date="2018-05" db="EMBL/GenBank/DDBJ databases">
        <authorList>
            <person name="Lanie J.A."/>
            <person name="Ng W.-L."/>
            <person name="Kazmierczak K.M."/>
            <person name="Andrzejewski T.M."/>
            <person name="Davidsen T.M."/>
            <person name="Wayne K.J."/>
            <person name="Tettelin H."/>
            <person name="Glass J.I."/>
            <person name="Rusch D."/>
            <person name="Podicherti R."/>
            <person name="Tsui H.-C.T."/>
            <person name="Winkler M.E."/>
        </authorList>
    </citation>
    <scope>NUCLEOTIDE SEQUENCE</scope>
</reference>
<name>A0A381W676_9ZZZZ</name>
<gene>
    <name evidence="1" type="ORF">METZ01_LOCUS100312</name>
</gene>
<sequence length="43" mass="4803">VNKVGAPGNPEPLYVEAFQGTPTWSASYYYYPMLPTSFLETLC</sequence>
<accession>A0A381W676</accession>
<dbReference type="EMBL" id="UINC01010690">
    <property type="protein sequence ID" value="SVA47458.1"/>
    <property type="molecule type" value="Genomic_DNA"/>
</dbReference>
<protein>
    <submittedName>
        <fullName evidence="1">Uncharacterized protein</fullName>
    </submittedName>
</protein>
<feature type="non-terminal residue" evidence="1">
    <location>
        <position position="1"/>
    </location>
</feature>
<dbReference type="AlphaFoldDB" id="A0A381W676"/>
<proteinExistence type="predicted"/>